<protein>
    <submittedName>
        <fullName evidence="2">Uncharacterized protein</fullName>
    </submittedName>
</protein>
<dbReference type="RefSeq" id="WP_396756051.1">
    <property type="nucleotide sequence ID" value="NZ_JBITLA010000001.1"/>
</dbReference>
<accession>A0ABW7ZGD7</accession>
<name>A0ABW7ZGD7_9ACTN</name>
<reference evidence="2 3" key="1">
    <citation type="submission" date="2024-10" db="EMBL/GenBank/DDBJ databases">
        <title>The Natural Products Discovery Center: Release of the First 8490 Sequenced Strains for Exploring Actinobacteria Biosynthetic Diversity.</title>
        <authorList>
            <person name="Kalkreuter E."/>
            <person name="Kautsar S.A."/>
            <person name="Yang D."/>
            <person name="Bader C.D."/>
            <person name="Teijaro C.N."/>
            <person name="Fluegel L."/>
            <person name="Davis C.M."/>
            <person name="Simpson J.R."/>
            <person name="Lauterbach L."/>
            <person name="Steele A.D."/>
            <person name="Gui C."/>
            <person name="Meng S."/>
            <person name="Li G."/>
            <person name="Viehrig K."/>
            <person name="Ye F."/>
            <person name="Su P."/>
            <person name="Kiefer A.F."/>
            <person name="Nichols A."/>
            <person name="Cepeda A.J."/>
            <person name="Yan W."/>
            <person name="Fan B."/>
            <person name="Jiang Y."/>
            <person name="Adhikari A."/>
            <person name="Zheng C.-J."/>
            <person name="Schuster L."/>
            <person name="Cowan T.M."/>
            <person name="Smanski M.J."/>
            <person name="Chevrette M.G."/>
            <person name="De Carvalho L.P.S."/>
            <person name="Shen B."/>
        </authorList>
    </citation>
    <scope>NUCLEOTIDE SEQUENCE [LARGE SCALE GENOMIC DNA]</scope>
    <source>
        <strain evidence="2 3">NPDC049845</strain>
    </source>
</reference>
<comment type="caution">
    <text evidence="2">The sequence shown here is derived from an EMBL/GenBank/DDBJ whole genome shotgun (WGS) entry which is preliminary data.</text>
</comment>
<keyword evidence="3" id="KW-1185">Reference proteome</keyword>
<gene>
    <name evidence="2" type="ORF">ACIBP4_06270</name>
</gene>
<evidence type="ECO:0000313" key="3">
    <source>
        <dbReference type="Proteomes" id="UP001612812"/>
    </source>
</evidence>
<dbReference type="EMBL" id="JBITLE010000002">
    <property type="protein sequence ID" value="MFI7261909.1"/>
    <property type="molecule type" value="Genomic_DNA"/>
</dbReference>
<evidence type="ECO:0000313" key="2">
    <source>
        <dbReference type="EMBL" id="MFI7261909.1"/>
    </source>
</evidence>
<organism evidence="2 3">
    <name type="scientific">Micromonospora maritima</name>
    <dbReference type="NCBI Taxonomy" id="986711"/>
    <lineage>
        <taxon>Bacteria</taxon>
        <taxon>Bacillati</taxon>
        <taxon>Actinomycetota</taxon>
        <taxon>Actinomycetes</taxon>
        <taxon>Micromonosporales</taxon>
        <taxon>Micromonosporaceae</taxon>
        <taxon>Micromonospora</taxon>
    </lineage>
</organism>
<dbReference type="Proteomes" id="UP001612812">
    <property type="component" value="Unassembled WGS sequence"/>
</dbReference>
<sequence>MTSRDGRGPESAAPWGTTDGFDADPPWGAGDRDPMDEGSEETAVPEGRRGERRAAGAGPGGPKAGRHGFGPVEPTRTTEAGPGAPPDPAPSGRTFPDDRADGDLGDNAWEEATGMRPETRP</sequence>
<feature type="region of interest" description="Disordered" evidence="1">
    <location>
        <begin position="1"/>
        <end position="121"/>
    </location>
</feature>
<evidence type="ECO:0000256" key="1">
    <source>
        <dbReference type="SAM" id="MobiDB-lite"/>
    </source>
</evidence>
<proteinExistence type="predicted"/>